<dbReference type="Pfam" id="PF23387">
    <property type="entry name" value="TPR_IFT80_172"/>
    <property type="match status" value="1"/>
</dbReference>
<dbReference type="WBParaSite" id="SBAD_0001151501-mRNA-1">
    <property type="protein sequence ID" value="SBAD_0001151501-mRNA-1"/>
    <property type="gene ID" value="SBAD_0001151501"/>
</dbReference>
<dbReference type="Proteomes" id="UP000270296">
    <property type="component" value="Unassembled WGS sequence"/>
</dbReference>
<dbReference type="OrthoDB" id="408728at2759"/>
<dbReference type="GO" id="GO:0030992">
    <property type="term" value="C:intraciliary transport particle B"/>
    <property type="evidence" value="ECO:0007669"/>
    <property type="project" value="TreeGrafter"/>
</dbReference>
<protein>
    <submittedName>
        <fullName evidence="5">WD_REPEATS_REGION domain-containing protein</fullName>
    </submittedName>
</protein>
<dbReference type="PANTHER" id="PTHR24098:SF0">
    <property type="entry name" value="OUTER SEGMENT 5"/>
    <property type="match status" value="1"/>
</dbReference>
<evidence type="ECO:0000259" key="2">
    <source>
        <dbReference type="Pfam" id="PF23387"/>
    </source>
</evidence>
<sequence>MYSSENNVLVGLQDGKVIVWCCPSIAFIEKDIAPLAVIEKSDSNIEKTHQILGINRCQICVRRIDGCVLYYSVATFLWSLYEFCSKDQWSSAVRLCRLANLDHLWATLACLSLQRKNFCVAETAYAELNQIVKLKFIKRCRSITDGVQLSAEAMLLSGDINGAEQIYLHNKLILQAVMLNIIYQQWEHALDLAMRYEKYQAIVIGFRQQYLEENNCSESIAKFLEINDEVSLLGHLTASLHPKDFCLEQATKLQLPDRRDGERVLATCRLCLFAATSGKR</sequence>
<name>A0A183J5I7_9BILA</name>
<accession>A0A183J5I7</accession>
<evidence type="ECO:0000313" key="3">
    <source>
        <dbReference type="EMBL" id="VDP37382.1"/>
    </source>
</evidence>
<dbReference type="GO" id="GO:0060271">
    <property type="term" value="P:cilium assembly"/>
    <property type="evidence" value="ECO:0007669"/>
    <property type="project" value="TreeGrafter"/>
</dbReference>
<dbReference type="Pfam" id="PF23335">
    <property type="entry name" value="Beta-prop_IFT80_2nd"/>
    <property type="match status" value="1"/>
</dbReference>
<proteinExistence type="predicted"/>
<evidence type="ECO:0000313" key="4">
    <source>
        <dbReference type="Proteomes" id="UP000270296"/>
    </source>
</evidence>
<dbReference type="AlphaFoldDB" id="A0A183J5I7"/>
<reference evidence="3 4" key="2">
    <citation type="submission" date="2018-11" db="EMBL/GenBank/DDBJ databases">
        <authorList>
            <consortium name="Pathogen Informatics"/>
        </authorList>
    </citation>
    <scope>NUCLEOTIDE SEQUENCE [LARGE SCALE GENOMIC DNA]</scope>
</reference>
<organism evidence="5">
    <name type="scientific">Soboliphyme baturini</name>
    <dbReference type="NCBI Taxonomy" id="241478"/>
    <lineage>
        <taxon>Eukaryota</taxon>
        <taxon>Metazoa</taxon>
        <taxon>Ecdysozoa</taxon>
        <taxon>Nematoda</taxon>
        <taxon>Enoplea</taxon>
        <taxon>Dorylaimia</taxon>
        <taxon>Dioctophymatida</taxon>
        <taxon>Dioctophymatoidea</taxon>
        <taxon>Soboliphymatidae</taxon>
        <taxon>Soboliphyme</taxon>
    </lineage>
</organism>
<evidence type="ECO:0000259" key="1">
    <source>
        <dbReference type="Pfam" id="PF23335"/>
    </source>
</evidence>
<reference evidence="5" key="1">
    <citation type="submission" date="2016-06" db="UniProtKB">
        <authorList>
            <consortium name="WormBaseParasite"/>
        </authorList>
    </citation>
    <scope>IDENTIFICATION</scope>
</reference>
<dbReference type="InterPro" id="IPR056157">
    <property type="entry name" value="TPR_IFT80_172_dom"/>
</dbReference>
<keyword evidence="4" id="KW-1185">Reference proteome</keyword>
<feature type="domain" description="IFT80/172/WDR35 TPR" evidence="2">
    <location>
        <begin position="104"/>
        <end position="231"/>
    </location>
</feature>
<evidence type="ECO:0000313" key="5">
    <source>
        <dbReference type="WBParaSite" id="SBAD_0001151501-mRNA-1"/>
    </source>
</evidence>
<dbReference type="PANTHER" id="PTHR24098">
    <property type="entry name" value="OUTER SEGMENT 5"/>
    <property type="match status" value="1"/>
</dbReference>
<feature type="domain" description="IFT80 second beta-propeller" evidence="1">
    <location>
        <begin position="1"/>
        <end position="75"/>
    </location>
</feature>
<dbReference type="GO" id="GO:0005929">
    <property type="term" value="C:cilium"/>
    <property type="evidence" value="ECO:0007669"/>
    <property type="project" value="TreeGrafter"/>
</dbReference>
<gene>
    <name evidence="3" type="ORF">SBAD_LOCUS11135</name>
</gene>
<dbReference type="Gene3D" id="1.25.40.470">
    <property type="match status" value="1"/>
</dbReference>
<dbReference type="EMBL" id="UZAM01015129">
    <property type="protein sequence ID" value="VDP37382.1"/>
    <property type="molecule type" value="Genomic_DNA"/>
</dbReference>
<dbReference type="InterPro" id="IPR056456">
    <property type="entry name" value="Beta-prop_IFT80_2nd"/>
</dbReference>